<dbReference type="Proteomes" id="UP000557872">
    <property type="component" value="Unassembled WGS sequence"/>
</dbReference>
<name>A0A851GFS9_9BACT</name>
<accession>A0A851GFS9</accession>
<dbReference type="RefSeq" id="WP_178932698.1">
    <property type="nucleotide sequence ID" value="NZ_JACBAZ010000004.1"/>
</dbReference>
<dbReference type="EMBL" id="JACBAZ010000004">
    <property type="protein sequence ID" value="NWK56059.1"/>
    <property type="molecule type" value="Genomic_DNA"/>
</dbReference>
<keyword evidence="2" id="KW-1185">Reference proteome</keyword>
<comment type="caution">
    <text evidence="1">The sequence shown here is derived from an EMBL/GenBank/DDBJ whole genome shotgun (WGS) entry which is preliminary data.</text>
</comment>
<proteinExistence type="predicted"/>
<dbReference type="AlphaFoldDB" id="A0A851GFS9"/>
<evidence type="ECO:0000313" key="2">
    <source>
        <dbReference type="Proteomes" id="UP000557872"/>
    </source>
</evidence>
<protein>
    <submittedName>
        <fullName evidence="1">Uncharacterized protein</fullName>
    </submittedName>
</protein>
<sequence length="442" mass="48873">MTISKHSLLKPLTAVAMTVFGSVPGTLVADIIELQGGDVLTGDIKALDAKTVTLQSPLTPTPLAIKAEHIGNISFSAKESTPEKHNEQLTLSNGDILPCQVIALNDQSLQISTWYAGDFNIPREHLRALQFGLQENKLIYQGNDDPSQWTTREGRWSYNEGKGYQCQNVGTLARKLELSENLLINLSLVWKESPNFAFRFCAENDKATTKQNCYELTFNSSGLKISRCLTNRTQISLASINLKPHEIDEQKLDVELRVDRKTGKITLLLDGAERGFWMDTFEAPEGNYIILNNRSNRGYGFFIDQLTVRNWNAGNLRKLTDKKYAETSDLLADINGEHLTGKLLTINKGAEGGLTVSLSRPHATKPAKVPGKLIDTLFFGRDKDSPTVAQGNYTVEFVGGGQLQLQSPTLDRGKITTKHPILGNCTIDTSAVSRITQRKNTP</sequence>
<evidence type="ECO:0000313" key="1">
    <source>
        <dbReference type="EMBL" id="NWK56059.1"/>
    </source>
</evidence>
<organism evidence="1 2">
    <name type="scientific">Oceaniferula marina</name>
    <dbReference type="NCBI Taxonomy" id="2748318"/>
    <lineage>
        <taxon>Bacteria</taxon>
        <taxon>Pseudomonadati</taxon>
        <taxon>Verrucomicrobiota</taxon>
        <taxon>Verrucomicrobiia</taxon>
        <taxon>Verrucomicrobiales</taxon>
        <taxon>Verrucomicrobiaceae</taxon>
        <taxon>Oceaniferula</taxon>
    </lineage>
</organism>
<reference evidence="1 2" key="1">
    <citation type="submission" date="2020-07" db="EMBL/GenBank/DDBJ databases">
        <title>Roseicoccus Jingziensis gen. nov., sp. nov., isolated from coastal seawater.</title>
        <authorList>
            <person name="Feng X."/>
        </authorList>
    </citation>
    <scope>NUCLEOTIDE SEQUENCE [LARGE SCALE GENOMIC DNA]</scope>
    <source>
        <strain evidence="1 2">N1E253</strain>
    </source>
</reference>
<gene>
    <name evidence="1" type="ORF">HW115_10585</name>
</gene>